<dbReference type="EMBL" id="NPEF02000013">
    <property type="protein sequence ID" value="MDV6236433.1"/>
    <property type="molecule type" value="Genomic_DNA"/>
</dbReference>
<evidence type="ECO:0000313" key="3">
    <source>
        <dbReference type="EMBL" id="PJZ93767.1"/>
    </source>
</evidence>
<dbReference type="Proteomes" id="UP000232122">
    <property type="component" value="Unassembled WGS sequence"/>
</dbReference>
<organism evidence="3">
    <name type="scientific">Leptospira ellisii</name>
    <dbReference type="NCBI Taxonomy" id="2023197"/>
    <lineage>
        <taxon>Bacteria</taxon>
        <taxon>Pseudomonadati</taxon>
        <taxon>Spirochaetota</taxon>
        <taxon>Spirochaetia</taxon>
        <taxon>Leptospirales</taxon>
        <taxon>Leptospiraceae</taxon>
        <taxon>Leptospira</taxon>
    </lineage>
</organism>
<keyword evidence="1" id="KW-0732">Signal</keyword>
<dbReference type="OrthoDB" id="877328at2"/>
<dbReference type="RefSeq" id="WP_100764794.1">
    <property type="nucleotide sequence ID" value="NZ_NPEF02000013.1"/>
</dbReference>
<dbReference type="Pfam" id="PF13517">
    <property type="entry name" value="FG-GAP_3"/>
    <property type="match status" value="1"/>
</dbReference>
<dbReference type="EMBL" id="NPEF01000044">
    <property type="protein sequence ID" value="PJZ93767.1"/>
    <property type="molecule type" value="Genomic_DNA"/>
</dbReference>
<comment type="caution">
    <text evidence="3">The sequence shown here is derived from an EMBL/GenBank/DDBJ whole genome shotgun (WGS) entry which is preliminary data.</text>
</comment>
<reference evidence="3" key="1">
    <citation type="submission" date="2017-07" db="EMBL/GenBank/DDBJ databases">
        <title>Leptospira spp. isolated from tropical soils.</title>
        <authorList>
            <person name="Thibeaux R."/>
            <person name="Iraola G."/>
            <person name="Ferres I."/>
            <person name="Bierque E."/>
            <person name="Girault D."/>
            <person name="Soupe-Gilbert M.-E."/>
            <person name="Picardeau M."/>
            <person name="Goarant C."/>
        </authorList>
    </citation>
    <scope>NUCLEOTIDE SEQUENCE [LARGE SCALE GENOMIC DNA]</scope>
    <source>
        <strain evidence="3">ATI7-C-A5</strain>
    </source>
</reference>
<dbReference type="InterPro" id="IPR028994">
    <property type="entry name" value="Integrin_alpha_N"/>
</dbReference>
<reference evidence="2" key="3">
    <citation type="submission" date="2023-10" db="EMBL/GenBank/DDBJ databases">
        <authorList>
            <person name="Picardeau M."/>
            <person name="Thibeaux R."/>
        </authorList>
    </citation>
    <scope>NUCLEOTIDE SEQUENCE</scope>
    <source>
        <strain evidence="2">ATI7-C-A5</strain>
    </source>
</reference>
<evidence type="ECO:0000313" key="4">
    <source>
        <dbReference type="Proteomes" id="UP000232122"/>
    </source>
</evidence>
<protein>
    <submittedName>
        <fullName evidence="2">VCBS repeat-containing protein</fullName>
    </submittedName>
</protein>
<dbReference type="AlphaFoldDB" id="A0A2N0BB63"/>
<reference evidence="2 4" key="2">
    <citation type="journal article" date="2018" name="Microb. Genom.">
        <title>Deciphering the unexplored Leptospira diversity from soils uncovers genomic evolution to virulence.</title>
        <authorList>
            <person name="Thibeaux R."/>
            <person name="Iraola G."/>
            <person name="Ferres I."/>
            <person name="Bierque E."/>
            <person name="Girault D."/>
            <person name="Soupe-Gilbert M.E."/>
            <person name="Picardeau M."/>
            <person name="Goarant C."/>
        </authorList>
    </citation>
    <scope>NUCLEOTIDE SEQUENCE [LARGE SCALE GENOMIC DNA]</scope>
    <source>
        <strain evidence="2 4">ATI7-C-A5</strain>
    </source>
</reference>
<dbReference type="SUPFAM" id="SSF69318">
    <property type="entry name" value="Integrin alpha N-terminal domain"/>
    <property type="match status" value="1"/>
</dbReference>
<keyword evidence="4" id="KW-1185">Reference proteome</keyword>
<evidence type="ECO:0000256" key="1">
    <source>
        <dbReference type="ARBA" id="ARBA00022729"/>
    </source>
</evidence>
<proteinExistence type="predicted"/>
<dbReference type="InterPro" id="IPR013517">
    <property type="entry name" value="FG-GAP"/>
</dbReference>
<name>A0A2N0BB63_9LEPT</name>
<accession>A0A2N0BB63</accession>
<evidence type="ECO:0000313" key="2">
    <source>
        <dbReference type="EMBL" id="MDV6236433.1"/>
    </source>
</evidence>
<gene>
    <name evidence="2" type="ORF">CH379_012425</name>
    <name evidence="3" type="ORF">CH379_06025</name>
</gene>
<sequence>MIVSLLQVNPSSNVVSRLGDDIVLFEDTGVLFGNRFGVSGNQFLSDLNGDGYLDFTTISNSGTPFAGSFLHSFLFNGKNFVSGNTSVPIGDVATMEDAAFPFLPGSYGYADYDINQDGRMDRVTRFNDVGYLVELREVDGSFSAPISVYPDFDTIVDLNGDGTPDKIRVGTFLFIVQIQVRFGPDDALIWSDMDNNRMAIPPPWPWEAAALSEKAYRNWKNKKEFTDLNGDGRPDFVFFQDGAIQVLFSKLDASGKPFFSSSPDRVWASSGFLQSADLNGDGRPELIGVQSSPQGYSDFVPSPVIGVNSKLIRQVPFASASTLEVLRFDQSVPQGLISAIHQGSSSNRLQSIRFEYESKLSNLNSQPASQRFNSSAVSPAVANVFPFLVPDFVVKSISVAGFDAGTGAEFPLSNTSYSYSTPRFVRGGFKKSALLGFESVRRSIR</sequence>